<dbReference type="GO" id="GO:0006412">
    <property type="term" value="P:translation"/>
    <property type="evidence" value="ECO:0007669"/>
    <property type="project" value="InterPro"/>
</dbReference>
<dbReference type="AlphaFoldDB" id="A0A2P5I3C8"/>
<comment type="caution">
    <text evidence="3">The sequence shown here is derived from an EMBL/GenBank/DDBJ whole genome shotgun (WGS) entry which is preliminary data.</text>
</comment>
<keyword evidence="4" id="KW-1185">Reference proteome</keyword>
<dbReference type="STRING" id="158607.A0A2P5I3C8"/>
<proteinExistence type="predicted"/>
<dbReference type="Pfam" id="PF01281">
    <property type="entry name" value="Ribosomal_L9_N"/>
    <property type="match status" value="1"/>
</dbReference>
<evidence type="ECO:0000259" key="2">
    <source>
        <dbReference type="Pfam" id="PF01281"/>
    </source>
</evidence>
<name>A0A2P5I3C8_DIAHE</name>
<reference evidence="3" key="1">
    <citation type="submission" date="2017-09" db="EMBL/GenBank/DDBJ databases">
        <title>Polyketide synthases of a Diaporthe helianthi virulent isolate.</title>
        <authorList>
            <person name="Baroncelli R."/>
        </authorList>
    </citation>
    <scope>NUCLEOTIDE SEQUENCE [LARGE SCALE GENOMIC DNA]</scope>
    <source>
        <strain evidence="3">7/96</strain>
    </source>
</reference>
<dbReference type="Proteomes" id="UP000094444">
    <property type="component" value="Unassembled WGS sequence"/>
</dbReference>
<evidence type="ECO:0000313" key="3">
    <source>
        <dbReference type="EMBL" id="POS77018.1"/>
    </source>
</evidence>
<evidence type="ECO:0000313" key="4">
    <source>
        <dbReference type="Proteomes" id="UP000094444"/>
    </source>
</evidence>
<sequence length="337" mass="37489">MASSLLNQAPSLVCLRRITQVGNASVTPFFMQMRKKSKKPQKPLGIIVRLLVDMRGYGKQGSIFRIKRGIMRIWYPTKKAEYMTDARLKQLGLTKDDVGERDPMFGKKLEIEDDFVDDAVEAVAGLPKGAVPLGPAAGQPALESPSHAPAVEIEHVAPKRALELLTTMIPDPIIIERRLKHPQSTLSPSKNPTSSAQSNQPEQPKVLTPLERRRAKLLDAQQAPEPQKTPEEVEAERRANEAEAERERIRAEEAAEKLREIYGSVSVRDVASYIKDKMLLDPEASRVHVQPEDISIVGLAEGVDKVEKVGSFEIEIRTHVGRDRVEPVRRTVEVVAA</sequence>
<dbReference type="EMBL" id="MAVT02000309">
    <property type="protein sequence ID" value="POS77018.1"/>
    <property type="molecule type" value="Genomic_DNA"/>
</dbReference>
<dbReference type="PANTHER" id="PTHR21368">
    <property type="entry name" value="50S RIBOSOMAL PROTEIN L9"/>
    <property type="match status" value="1"/>
</dbReference>
<feature type="domain" description="Ribosomal protein L9" evidence="2">
    <location>
        <begin position="48"/>
        <end position="91"/>
    </location>
</feature>
<dbReference type="InterPro" id="IPR000244">
    <property type="entry name" value="Ribosomal_bL9"/>
</dbReference>
<accession>A0A2P5I3C8</accession>
<dbReference type="OrthoDB" id="2150604at2759"/>
<dbReference type="GO" id="GO:0005840">
    <property type="term" value="C:ribosome"/>
    <property type="evidence" value="ECO:0007669"/>
    <property type="project" value="InterPro"/>
</dbReference>
<protein>
    <recommendedName>
        <fullName evidence="2">Ribosomal protein L9 domain-containing protein</fullName>
    </recommendedName>
</protein>
<feature type="region of interest" description="Disordered" evidence="1">
    <location>
        <begin position="183"/>
        <end position="248"/>
    </location>
</feature>
<dbReference type="GO" id="GO:0003735">
    <property type="term" value="F:structural constituent of ribosome"/>
    <property type="evidence" value="ECO:0007669"/>
    <property type="project" value="InterPro"/>
</dbReference>
<feature type="compositionally biased region" description="Basic and acidic residues" evidence="1">
    <location>
        <begin position="228"/>
        <end position="248"/>
    </location>
</feature>
<feature type="compositionally biased region" description="Polar residues" evidence="1">
    <location>
        <begin position="183"/>
        <end position="202"/>
    </location>
</feature>
<gene>
    <name evidence="3" type="ORF">DHEL01_v204595</name>
</gene>
<organism evidence="3 4">
    <name type="scientific">Diaporthe helianthi</name>
    <dbReference type="NCBI Taxonomy" id="158607"/>
    <lineage>
        <taxon>Eukaryota</taxon>
        <taxon>Fungi</taxon>
        <taxon>Dikarya</taxon>
        <taxon>Ascomycota</taxon>
        <taxon>Pezizomycotina</taxon>
        <taxon>Sordariomycetes</taxon>
        <taxon>Sordariomycetidae</taxon>
        <taxon>Diaporthales</taxon>
        <taxon>Diaporthaceae</taxon>
        <taxon>Diaporthe</taxon>
    </lineage>
</organism>
<dbReference type="InterPro" id="IPR020070">
    <property type="entry name" value="Ribosomal_bL9_N"/>
</dbReference>
<dbReference type="InParanoid" id="A0A2P5I3C8"/>
<evidence type="ECO:0000256" key="1">
    <source>
        <dbReference type="SAM" id="MobiDB-lite"/>
    </source>
</evidence>